<organism evidence="3 4">
    <name type="scientific">Eimeria brunetti</name>
    <dbReference type="NCBI Taxonomy" id="51314"/>
    <lineage>
        <taxon>Eukaryota</taxon>
        <taxon>Sar</taxon>
        <taxon>Alveolata</taxon>
        <taxon>Apicomplexa</taxon>
        <taxon>Conoidasida</taxon>
        <taxon>Coccidia</taxon>
        <taxon>Eucoccidiorida</taxon>
        <taxon>Eimeriorina</taxon>
        <taxon>Eimeriidae</taxon>
        <taxon>Eimeria</taxon>
    </lineage>
</organism>
<evidence type="ECO:0000313" key="3">
    <source>
        <dbReference type="EMBL" id="CDJ48211.1"/>
    </source>
</evidence>
<dbReference type="GO" id="GO:0018279">
    <property type="term" value="P:protein N-linked glycosylation via asparagine"/>
    <property type="evidence" value="ECO:0007669"/>
    <property type="project" value="InterPro"/>
</dbReference>
<dbReference type="EMBL" id="HG711034">
    <property type="protein sequence ID" value="CDJ48211.1"/>
    <property type="molecule type" value="Genomic_DNA"/>
</dbReference>
<dbReference type="Pfam" id="PF23358">
    <property type="entry name" value="OST48_MD"/>
    <property type="match status" value="1"/>
</dbReference>
<sequence length="1076" mass="118681">MSVYFCREGPQPSLGEGPQKGPPRGPPVNMAAGKLPVVCALFLFLLSCFERMCTLCAAAPVPVPPAPPDSPSVTYFYERQQQQHDSPRLLLLHDFPVESNGGEEAIKWAREMYPTLLTYIEDTEGIEVTALPISAEPRLFAFGEAIFNFILIVSTSDKHQMKEQTASAILQWLDGGGEESQGADHEQYQQQQQEQQQPRLQQKDLHKEQWQQQYYSPLEKSRSLLLLLGPAAAPSLLQLAAGLFGPSSVAPSFLQQQAADLFGAVSLPRLPPQQQKEQQKQQPQGAIFVARDLLEGHPHVVTPLAEEELLLYSGGYHLGALQIGCGVRECEKEQLPPYAFPLLLAPPTAFAVDSSGSSSQSAYSSSSISSRMAFASALQTRGNNRVLLLSGPQACSSTFTAIDYIPFAGYEFVSLQSARVANKRFCIEAIAWALNRQGVLRWSNVKHHKEQRAALLRLFLIATGEMREAHATLHCCFSSLAFAVSSEVGGESSRLYTVGDFLRFSVDLHELKEGVWKPFQGKDVQVEYVLGDPLLRLFLQREADSPTFSAEFKAPDRAGVLKFVLRHARLGYSSLLIHSLAPLRTPRTDSADRLPPSVTALLALFLTYGGDPAAEKPKVESKVDSPYLDLLQVYWSWTPVPTRLGAPQRSADLGGSSEAEEEKLLLDEKTVDRNKMELLNRALHPPLQPGEGCLCSTSDEEDVADRALQFRVRTQKQQLQQQVEGGGPRPQQVVDKPIAWGPTVMPLNSVLGPSEQAEAPKILSDKRSRTDIEGARDCFVLKCVLSLDECQRLVKAAEAQGFEYWAKEVDEVACSALSHRGTEDHIDSGSSCSSSCNSSNDKGSSRISSNRSGSSGVSKRVNHNYRSAHTLEVEHPELADLIWQRVKEHVVEEVSFSEEDCDRFERDLKGTWEACGVNSTLLFARYTDGENFGPHTDGCTVKDFNCRSLWPMVIYLNTPSSGGETTILSDLQKELPFKTDSSGRFVADTQCVLYRCKAETGNALLFYHTQARTVGCLAARSSGASEPLFTSPADRKAFALWQEAQLLAEKGETDPAAQLFRQMTKVSPELAHYYGM</sequence>
<dbReference type="InterPro" id="IPR005013">
    <property type="entry name" value="DDOST_48_kDa_subunit"/>
</dbReference>
<dbReference type="PANTHER" id="PTHR10830:SF0">
    <property type="entry name" value="DOLICHYL-DIPHOSPHOOLIGOSACCHARIDE--PROTEIN GLYCOSYLTRANSFERASE 48 KDA SUBUNIT"/>
    <property type="match status" value="1"/>
</dbReference>
<dbReference type="AlphaFoldDB" id="U6LDE8"/>
<dbReference type="GO" id="GO:0016740">
    <property type="term" value="F:transferase activity"/>
    <property type="evidence" value="ECO:0007669"/>
    <property type="project" value="UniProtKB-KW"/>
</dbReference>
<proteinExistence type="predicted"/>
<dbReference type="VEuPathDB" id="ToxoDB:EBH_0019510"/>
<dbReference type="Proteomes" id="UP000030750">
    <property type="component" value="Unassembled WGS sequence"/>
</dbReference>
<evidence type="ECO:0000313" key="4">
    <source>
        <dbReference type="Proteomes" id="UP000030750"/>
    </source>
</evidence>
<feature type="region of interest" description="Disordered" evidence="1">
    <location>
        <begin position="175"/>
        <end position="204"/>
    </location>
</feature>
<keyword evidence="3" id="KW-0808">Transferase</keyword>
<keyword evidence="4" id="KW-1185">Reference proteome</keyword>
<dbReference type="GO" id="GO:0008250">
    <property type="term" value="C:oligosaccharyltransferase complex"/>
    <property type="evidence" value="ECO:0007669"/>
    <property type="project" value="TreeGrafter"/>
</dbReference>
<feature type="compositionally biased region" description="Low complexity" evidence="1">
    <location>
        <begin position="188"/>
        <end position="200"/>
    </location>
</feature>
<protein>
    <submittedName>
        <fullName evidence="3">Dolichyl-di-phosphooligosaccharide-protein glycotransferase, putative</fullName>
    </submittedName>
</protein>
<reference evidence="3" key="1">
    <citation type="submission" date="2013-10" db="EMBL/GenBank/DDBJ databases">
        <title>Genomic analysis of the causative agents of coccidiosis in chickens.</title>
        <authorList>
            <person name="Reid A.J."/>
            <person name="Blake D."/>
            <person name="Billington K."/>
            <person name="Browne H."/>
            <person name="Dunn M."/>
            <person name="Hung S."/>
            <person name="Kawahara F."/>
            <person name="Miranda-Saavedra D."/>
            <person name="Mourier T."/>
            <person name="Nagra H."/>
            <person name="Otto T.D."/>
            <person name="Rawlings N."/>
            <person name="Sanchez A."/>
            <person name="Sanders M."/>
            <person name="Subramaniam C."/>
            <person name="Tay Y."/>
            <person name="Dear P."/>
            <person name="Doerig C."/>
            <person name="Gruber A."/>
            <person name="Parkinson J."/>
            <person name="Shirley M."/>
            <person name="Wan K.L."/>
            <person name="Berriman M."/>
            <person name="Tomley F."/>
            <person name="Pain A."/>
        </authorList>
    </citation>
    <scope>NUCLEOTIDE SEQUENCE [LARGE SCALE GENOMIC DNA]</scope>
    <source>
        <strain evidence="3">Houghton</strain>
    </source>
</reference>
<feature type="region of interest" description="Disordered" evidence="1">
    <location>
        <begin position="1"/>
        <end position="27"/>
    </location>
</feature>
<name>U6LDE8_9EIME</name>
<accession>U6LDE8</accession>
<dbReference type="Gene3D" id="2.60.120.620">
    <property type="entry name" value="q2cbj1_9rhob like domain"/>
    <property type="match status" value="1"/>
</dbReference>
<dbReference type="UniPathway" id="UPA00378"/>
<feature type="compositionally biased region" description="Low complexity" evidence="1">
    <location>
        <begin position="828"/>
        <end position="859"/>
    </location>
</feature>
<dbReference type="PANTHER" id="PTHR10830">
    <property type="entry name" value="DOLICHYL-DIPHOSPHOOLIGOSACCHARIDE--PROTEIN GLYCOSYLTRANSFERASE 48 KDA SUBUNIT"/>
    <property type="match status" value="1"/>
</dbReference>
<feature type="region of interest" description="Disordered" evidence="1">
    <location>
        <begin position="822"/>
        <end position="859"/>
    </location>
</feature>
<evidence type="ECO:0000259" key="2">
    <source>
        <dbReference type="Pfam" id="PF23358"/>
    </source>
</evidence>
<feature type="domain" description="OST48 middle" evidence="2">
    <location>
        <begin position="491"/>
        <end position="594"/>
    </location>
</feature>
<gene>
    <name evidence="3" type="ORF">EBH_0019510</name>
</gene>
<dbReference type="OrthoDB" id="346134at2759"/>
<dbReference type="InterPro" id="IPR055459">
    <property type="entry name" value="OST48_MD"/>
</dbReference>
<reference evidence="3" key="2">
    <citation type="submission" date="2013-10" db="EMBL/GenBank/DDBJ databases">
        <authorList>
            <person name="Aslett M."/>
        </authorList>
    </citation>
    <scope>NUCLEOTIDE SEQUENCE [LARGE SCALE GENOMIC DNA]</scope>
    <source>
        <strain evidence="3">Houghton</strain>
    </source>
</reference>
<evidence type="ECO:0000256" key="1">
    <source>
        <dbReference type="SAM" id="MobiDB-lite"/>
    </source>
</evidence>